<evidence type="ECO:0000313" key="1">
    <source>
        <dbReference type="EMBL" id="EEG78502.1"/>
    </source>
</evidence>
<accession>C0GDL9</accession>
<gene>
    <name evidence="1" type="ORF">DealDRAFT_0432</name>
</gene>
<dbReference type="Proteomes" id="UP000006443">
    <property type="component" value="Unassembled WGS sequence"/>
</dbReference>
<organism evidence="1 2">
    <name type="scientific">Dethiobacter alkaliphilus AHT 1</name>
    <dbReference type="NCBI Taxonomy" id="555088"/>
    <lineage>
        <taxon>Bacteria</taxon>
        <taxon>Bacillati</taxon>
        <taxon>Bacillota</taxon>
        <taxon>Dethiobacteria</taxon>
        <taxon>Dethiobacterales</taxon>
        <taxon>Dethiobacteraceae</taxon>
        <taxon>Dethiobacter</taxon>
    </lineage>
</organism>
<reference evidence="1 2" key="1">
    <citation type="submission" date="2009-02" db="EMBL/GenBank/DDBJ databases">
        <title>Sequencing of the draft genome and assembly of Dethiobacter alkaliphilus AHT 1.</title>
        <authorList>
            <consortium name="US DOE Joint Genome Institute (JGI-PGF)"/>
            <person name="Lucas S."/>
            <person name="Copeland A."/>
            <person name="Lapidus A."/>
            <person name="Glavina del Rio T."/>
            <person name="Dalin E."/>
            <person name="Tice H."/>
            <person name="Bruce D."/>
            <person name="Goodwin L."/>
            <person name="Pitluck S."/>
            <person name="Larimer F."/>
            <person name="Land M.L."/>
            <person name="Hauser L."/>
            <person name="Muyzer G."/>
        </authorList>
    </citation>
    <scope>NUCLEOTIDE SEQUENCE [LARGE SCALE GENOMIC DNA]</scope>
    <source>
        <strain evidence="1 2">AHT 1</strain>
    </source>
</reference>
<dbReference type="AlphaFoldDB" id="C0GDL9"/>
<evidence type="ECO:0000313" key="2">
    <source>
        <dbReference type="Proteomes" id="UP000006443"/>
    </source>
</evidence>
<proteinExistence type="predicted"/>
<name>C0GDL9_DETAL</name>
<protein>
    <submittedName>
        <fullName evidence="1">Uncharacterized protein</fullName>
    </submittedName>
</protein>
<comment type="caution">
    <text evidence="1">The sequence shown here is derived from an EMBL/GenBank/DDBJ whole genome shotgun (WGS) entry which is preliminary data.</text>
</comment>
<keyword evidence="2" id="KW-1185">Reference proteome</keyword>
<dbReference type="EMBL" id="ACJM01000002">
    <property type="protein sequence ID" value="EEG78502.1"/>
    <property type="molecule type" value="Genomic_DNA"/>
</dbReference>
<sequence>MALLLILSLVVNLYLIYQMSIFRRSQDSLWYDLQVSRIIALQQLSTRLDNVLEAPDNEVEVSRLIGDFATTRALSGNMNVLSQESPELREALDLLSGQAFIIHERYFLQLQFRNVGEEELQKLADFQTTFAAAISELEELRLQALESGNAERYIRKNVSGVVESIRPYLDKNEEIVDNFRTEMIYLP</sequence>
<dbReference type="STRING" id="555088.DealDRAFT_0432"/>